<accession>A0A2P6Q6I1</accession>
<gene>
    <name evidence="3" type="ORF">RchiOBHm_Chr5g0017581</name>
</gene>
<dbReference type="AlphaFoldDB" id="A0A2P6Q6I1"/>
<dbReference type="GO" id="GO:0005507">
    <property type="term" value="F:copper ion binding"/>
    <property type="evidence" value="ECO:0007669"/>
    <property type="project" value="TreeGrafter"/>
</dbReference>
<evidence type="ECO:0000313" key="3">
    <source>
        <dbReference type="EMBL" id="PRQ29787.1"/>
    </source>
</evidence>
<dbReference type="GO" id="GO:0016787">
    <property type="term" value="F:hydrolase activity"/>
    <property type="evidence" value="ECO:0007669"/>
    <property type="project" value="UniProtKB-KW"/>
</dbReference>
<keyword evidence="2" id="KW-0472">Membrane</keyword>
<proteinExistence type="predicted"/>
<protein>
    <submittedName>
        <fullName evidence="3">Putative cu(2+)-exporting ATPase</fullName>
        <ecNumber evidence="3">3.6.3.4</ecNumber>
    </submittedName>
</protein>
<keyword evidence="2" id="KW-0812">Transmembrane</keyword>
<dbReference type="GO" id="GO:0055070">
    <property type="term" value="P:copper ion homeostasis"/>
    <property type="evidence" value="ECO:0007669"/>
    <property type="project" value="TreeGrafter"/>
</dbReference>
<feature type="transmembrane region" description="Helical" evidence="2">
    <location>
        <begin position="46"/>
        <end position="64"/>
    </location>
</feature>
<evidence type="ECO:0000256" key="2">
    <source>
        <dbReference type="SAM" id="Phobius"/>
    </source>
</evidence>
<dbReference type="PANTHER" id="PTHR43520">
    <property type="entry name" value="ATP7, ISOFORM B"/>
    <property type="match status" value="1"/>
</dbReference>
<dbReference type="GO" id="GO:0016020">
    <property type="term" value="C:membrane"/>
    <property type="evidence" value="ECO:0007669"/>
    <property type="project" value="TreeGrafter"/>
</dbReference>
<keyword evidence="2" id="KW-1133">Transmembrane helix</keyword>
<dbReference type="Gramene" id="PRQ29787">
    <property type="protein sequence ID" value="PRQ29787"/>
    <property type="gene ID" value="RchiOBHm_Chr5g0017581"/>
</dbReference>
<comment type="caution">
    <text evidence="3">The sequence shown here is derived from an EMBL/GenBank/DDBJ whole genome shotgun (WGS) entry which is preliminary data.</text>
</comment>
<dbReference type="GO" id="GO:0043682">
    <property type="term" value="F:P-type divalent copper transporter activity"/>
    <property type="evidence" value="ECO:0007669"/>
    <property type="project" value="TreeGrafter"/>
</dbReference>
<keyword evidence="4" id="KW-1185">Reference proteome</keyword>
<reference evidence="3 4" key="1">
    <citation type="journal article" date="2018" name="Nat. Genet.">
        <title>The Rosa genome provides new insights in the design of modern roses.</title>
        <authorList>
            <person name="Bendahmane M."/>
        </authorList>
    </citation>
    <scope>NUCLEOTIDE SEQUENCE [LARGE SCALE GENOMIC DNA]</scope>
    <source>
        <strain evidence="4">cv. Old Blush</strain>
    </source>
</reference>
<keyword evidence="1" id="KW-1278">Translocase</keyword>
<dbReference type="EC" id="3.6.3.4" evidence="3"/>
<dbReference type="EMBL" id="PDCK01000043">
    <property type="protein sequence ID" value="PRQ29787.1"/>
    <property type="molecule type" value="Genomic_DNA"/>
</dbReference>
<keyword evidence="3" id="KW-0378">Hydrolase</keyword>
<dbReference type="Gene3D" id="3.40.50.1000">
    <property type="entry name" value="HAD superfamily/HAD-like"/>
    <property type="match status" value="1"/>
</dbReference>
<dbReference type="Proteomes" id="UP000238479">
    <property type="component" value="Chromosome 5"/>
</dbReference>
<dbReference type="STRING" id="74649.A0A2P6Q6I1"/>
<evidence type="ECO:0000256" key="1">
    <source>
        <dbReference type="ARBA" id="ARBA00022967"/>
    </source>
</evidence>
<sequence length="162" mass="17399">MLTGESLPVFKENELTISAGTINWVEDTQGHEAPIQRLVDSIAGPFVYTIMTLSATTFAFWYYIGTHIFPDVLLNDIAGPDGDSLLLSLKLAVDVLGIRTVLFSGDREEAVATIAKSVGIEKEFIKSSLTPQGKSGAISSLKAAGHHVAMLCQSCCNIEIQV</sequence>
<organism evidence="3 4">
    <name type="scientific">Rosa chinensis</name>
    <name type="common">China rose</name>
    <dbReference type="NCBI Taxonomy" id="74649"/>
    <lineage>
        <taxon>Eukaryota</taxon>
        <taxon>Viridiplantae</taxon>
        <taxon>Streptophyta</taxon>
        <taxon>Embryophyta</taxon>
        <taxon>Tracheophyta</taxon>
        <taxon>Spermatophyta</taxon>
        <taxon>Magnoliopsida</taxon>
        <taxon>eudicotyledons</taxon>
        <taxon>Gunneridae</taxon>
        <taxon>Pentapetalae</taxon>
        <taxon>rosids</taxon>
        <taxon>fabids</taxon>
        <taxon>Rosales</taxon>
        <taxon>Rosaceae</taxon>
        <taxon>Rosoideae</taxon>
        <taxon>Rosoideae incertae sedis</taxon>
        <taxon>Rosa</taxon>
    </lineage>
</organism>
<evidence type="ECO:0000313" key="4">
    <source>
        <dbReference type="Proteomes" id="UP000238479"/>
    </source>
</evidence>
<dbReference type="InterPro" id="IPR023214">
    <property type="entry name" value="HAD_sf"/>
</dbReference>
<name>A0A2P6Q6I1_ROSCH</name>
<dbReference type="PANTHER" id="PTHR43520:SF19">
    <property type="entry name" value="COPPER-TRANSPORTING ATPASE PAA2, CHLOROPLASTIC"/>
    <property type="match status" value="1"/>
</dbReference>